<evidence type="ECO:0000313" key="1">
    <source>
        <dbReference type="EMBL" id="KAH3792276.1"/>
    </source>
</evidence>
<keyword evidence="2" id="KW-1185">Reference proteome</keyword>
<gene>
    <name evidence="1" type="ORF">DPMN_145767</name>
</gene>
<proteinExistence type="predicted"/>
<organism evidence="1 2">
    <name type="scientific">Dreissena polymorpha</name>
    <name type="common">Zebra mussel</name>
    <name type="synonym">Mytilus polymorpha</name>
    <dbReference type="NCBI Taxonomy" id="45954"/>
    <lineage>
        <taxon>Eukaryota</taxon>
        <taxon>Metazoa</taxon>
        <taxon>Spiralia</taxon>
        <taxon>Lophotrochozoa</taxon>
        <taxon>Mollusca</taxon>
        <taxon>Bivalvia</taxon>
        <taxon>Autobranchia</taxon>
        <taxon>Heteroconchia</taxon>
        <taxon>Euheterodonta</taxon>
        <taxon>Imparidentia</taxon>
        <taxon>Neoheterodontei</taxon>
        <taxon>Myida</taxon>
        <taxon>Dreissenoidea</taxon>
        <taxon>Dreissenidae</taxon>
        <taxon>Dreissena</taxon>
    </lineage>
</organism>
<dbReference type="AlphaFoldDB" id="A0A9D4IXU9"/>
<comment type="caution">
    <text evidence="1">The sequence shown here is derived from an EMBL/GenBank/DDBJ whole genome shotgun (WGS) entry which is preliminary data.</text>
</comment>
<name>A0A9D4IXU9_DREPO</name>
<accession>A0A9D4IXU9</accession>
<evidence type="ECO:0000313" key="2">
    <source>
        <dbReference type="Proteomes" id="UP000828390"/>
    </source>
</evidence>
<sequence length="68" mass="8171">MVEHIDDSWRCTDVRRLGRILDREPSWIERGVKEAIYIRALRPVLNKDRGRYKLSHTWDLVLHSLCLL</sequence>
<reference evidence="1" key="2">
    <citation type="submission" date="2020-11" db="EMBL/GenBank/DDBJ databases">
        <authorList>
            <person name="McCartney M.A."/>
            <person name="Auch B."/>
            <person name="Kono T."/>
            <person name="Mallez S."/>
            <person name="Becker A."/>
            <person name="Gohl D.M."/>
            <person name="Silverstein K.A.T."/>
            <person name="Koren S."/>
            <person name="Bechman K.B."/>
            <person name="Herman A."/>
            <person name="Abrahante J.E."/>
            <person name="Garbe J."/>
        </authorList>
    </citation>
    <scope>NUCLEOTIDE SEQUENCE</scope>
    <source>
        <strain evidence="1">Duluth1</strain>
        <tissue evidence="1">Whole animal</tissue>
    </source>
</reference>
<reference evidence="1" key="1">
    <citation type="journal article" date="2019" name="bioRxiv">
        <title>The Genome of the Zebra Mussel, Dreissena polymorpha: A Resource for Invasive Species Research.</title>
        <authorList>
            <person name="McCartney M.A."/>
            <person name="Auch B."/>
            <person name="Kono T."/>
            <person name="Mallez S."/>
            <person name="Zhang Y."/>
            <person name="Obille A."/>
            <person name="Becker A."/>
            <person name="Abrahante J.E."/>
            <person name="Garbe J."/>
            <person name="Badalamenti J.P."/>
            <person name="Herman A."/>
            <person name="Mangelson H."/>
            <person name="Liachko I."/>
            <person name="Sullivan S."/>
            <person name="Sone E.D."/>
            <person name="Koren S."/>
            <person name="Silverstein K.A.T."/>
            <person name="Beckman K.B."/>
            <person name="Gohl D.M."/>
        </authorList>
    </citation>
    <scope>NUCLEOTIDE SEQUENCE</scope>
    <source>
        <strain evidence="1">Duluth1</strain>
        <tissue evidence="1">Whole animal</tissue>
    </source>
</reference>
<protein>
    <submittedName>
        <fullName evidence="1">Uncharacterized protein</fullName>
    </submittedName>
</protein>
<dbReference type="EMBL" id="JAIWYP010000007">
    <property type="protein sequence ID" value="KAH3792276.1"/>
    <property type="molecule type" value="Genomic_DNA"/>
</dbReference>
<dbReference type="Proteomes" id="UP000828390">
    <property type="component" value="Unassembled WGS sequence"/>
</dbReference>